<proteinExistence type="inferred from homology"/>
<evidence type="ECO:0000256" key="5">
    <source>
        <dbReference type="ARBA" id="ARBA00023110"/>
    </source>
</evidence>
<feature type="region of interest" description="Disordered" evidence="9">
    <location>
        <begin position="288"/>
        <end position="313"/>
    </location>
</feature>
<dbReference type="PROSITE" id="PS51318">
    <property type="entry name" value="TAT"/>
    <property type="match status" value="1"/>
</dbReference>
<dbReference type="PROSITE" id="PS50198">
    <property type="entry name" value="PPIC_PPIASE_2"/>
    <property type="match status" value="1"/>
</dbReference>
<organism evidence="12 13">
    <name type="scientific">Chelatococcus asaccharovorans</name>
    <dbReference type="NCBI Taxonomy" id="28210"/>
    <lineage>
        <taxon>Bacteria</taxon>
        <taxon>Pseudomonadati</taxon>
        <taxon>Pseudomonadota</taxon>
        <taxon>Alphaproteobacteria</taxon>
        <taxon>Hyphomicrobiales</taxon>
        <taxon>Chelatococcaceae</taxon>
        <taxon>Chelatococcus</taxon>
    </lineage>
</organism>
<sequence length="313" mass="33804">MNLRRFFLSTAATALMGLPMVGLSVPASAQGAAAPAAAQPTAPAASAGNPDKPLATVNGVAITQRDLDVAAEDLGDRLPAMPEAQRRTYLLNYLIDMKILAQAAEKAKVADNPDFARRLAYYRDKVLLDDYLAAEVKKAATPEAAKALYEETVKGMKPEEEVRARHILVENEADAKKIEARLKAGEDFVKVAAEVSKDPGSAKEGGDLGFFTKDRMVPEFAEAAFKLQPGQVSAPVKSQFGWHIIKVEEKREKPIPTFDEVKEQVDNYLAQKAQQDIIVGLRKDAKIERLDEPPAAPVPTPTAPATPAAPKKP</sequence>
<dbReference type="EC" id="5.2.1.8" evidence="3"/>
<dbReference type="Pfam" id="PF00639">
    <property type="entry name" value="Rotamase"/>
    <property type="match status" value="1"/>
</dbReference>
<comment type="catalytic activity">
    <reaction evidence="1">
        <text>[protein]-peptidylproline (omega=180) = [protein]-peptidylproline (omega=0)</text>
        <dbReference type="Rhea" id="RHEA:16237"/>
        <dbReference type="Rhea" id="RHEA-COMP:10747"/>
        <dbReference type="Rhea" id="RHEA-COMP:10748"/>
        <dbReference type="ChEBI" id="CHEBI:83833"/>
        <dbReference type="ChEBI" id="CHEBI:83834"/>
        <dbReference type="EC" id="5.2.1.8"/>
    </reaction>
</comment>
<dbReference type="Gene3D" id="1.10.8.1040">
    <property type="match status" value="1"/>
</dbReference>
<evidence type="ECO:0000256" key="2">
    <source>
        <dbReference type="ARBA" id="ARBA00007656"/>
    </source>
</evidence>
<dbReference type="InterPro" id="IPR050245">
    <property type="entry name" value="PrsA_foldase"/>
</dbReference>
<evidence type="ECO:0000256" key="3">
    <source>
        <dbReference type="ARBA" id="ARBA00013194"/>
    </source>
</evidence>
<dbReference type="Proteomes" id="UP000248021">
    <property type="component" value="Unassembled WGS sequence"/>
</dbReference>
<reference evidence="12 13" key="1">
    <citation type="submission" date="2018-05" db="EMBL/GenBank/DDBJ databases">
        <title>Genomic Encyclopedia of Type Strains, Phase IV (KMG-IV): sequencing the most valuable type-strain genomes for metagenomic binning, comparative biology and taxonomic classification.</title>
        <authorList>
            <person name="Goeker M."/>
        </authorList>
    </citation>
    <scope>NUCLEOTIDE SEQUENCE [LARGE SCALE GENOMIC DNA]</scope>
    <source>
        <strain evidence="12 13">DSM 6462</strain>
    </source>
</reference>
<evidence type="ECO:0000256" key="8">
    <source>
        <dbReference type="PROSITE-ProRule" id="PRU00278"/>
    </source>
</evidence>
<protein>
    <recommendedName>
        <fullName evidence="4">Parvulin-like PPIase</fullName>
        <ecNumber evidence="3">5.2.1.8</ecNumber>
    </recommendedName>
    <alternativeName>
        <fullName evidence="6">Peptidyl-prolyl cis-trans isomerase plp</fullName>
    </alternativeName>
    <alternativeName>
        <fullName evidence="7">Rotamase plp</fullName>
    </alternativeName>
</protein>
<keyword evidence="10" id="KW-0732">Signal</keyword>
<keyword evidence="13" id="KW-1185">Reference proteome</keyword>
<name>A0A2V3UW39_9HYPH</name>
<dbReference type="SUPFAM" id="SSF109998">
    <property type="entry name" value="Triger factor/SurA peptide-binding domain-like"/>
    <property type="match status" value="1"/>
</dbReference>
<dbReference type="PANTHER" id="PTHR47245:SF2">
    <property type="entry name" value="PEPTIDYL-PROLYL CIS-TRANS ISOMERASE HP_0175-RELATED"/>
    <property type="match status" value="1"/>
</dbReference>
<evidence type="ECO:0000256" key="6">
    <source>
        <dbReference type="ARBA" id="ARBA00030642"/>
    </source>
</evidence>
<feature type="signal peptide" evidence="10">
    <location>
        <begin position="1"/>
        <end position="29"/>
    </location>
</feature>
<gene>
    <name evidence="12" type="ORF">C7450_101688</name>
</gene>
<feature type="domain" description="PpiC" evidence="11">
    <location>
        <begin position="159"/>
        <end position="249"/>
    </location>
</feature>
<keyword evidence="5 8" id="KW-0697">Rotamase</keyword>
<dbReference type="SUPFAM" id="SSF54534">
    <property type="entry name" value="FKBP-like"/>
    <property type="match status" value="1"/>
</dbReference>
<evidence type="ECO:0000259" key="11">
    <source>
        <dbReference type="PROSITE" id="PS50198"/>
    </source>
</evidence>
<dbReference type="InterPro" id="IPR006311">
    <property type="entry name" value="TAT_signal"/>
</dbReference>
<evidence type="ECO:0000256" key="7">
    <source>
        <dbReference type="ARBA" id="ARBA00031484"/>
    </source>
</evidence>
<dbReference type="AlphaFoldDB" id="A0A2V3UW39"/>
<evidence type="ECO:0000256" key="10">
    <source>
        <dbReference type="SAM" id="SignalP"/>
    </source>
</evidence>
<evidence type="ECO:0000256" key="9">
    <source>
        <dbReference type="SAM" id="MobiDB-lite"/>
    </source>
</evidence>
<dbReference type="PANTHER" id="PTHR47245">
    <property type="entry name" value="PEPTIDYLPROLYL ISOMERASE"/>
    <property type="match status" value="1"/>
</dbReference>
<dbReference type="RefSeq" id="WP_245449451.1">
    <property type="nucleotide sequence ID" value="NZ_JAHBRY010000001.1"/>
</dbReference>
<evidence type="ECO:0000256" key="1">
    <source>
        <dbReference type="ARBA" id="ARBA00000971"/>
    </source>
</evidence>
<dbReference type="GO" id="GO:0003755">
    <property type="term" value="F:peptidyl-prolyl cis-trans isomerase activity"/>
    <property type="evidence" value="ECO:0007669"/>
    <property type="project" value="UniProtKB-KW"/>
</dbReference>
<comment type="similarity">
    <text evidence="2">Belongs to the PpiC/parvulin rotamase family.</text>
</comment>
<evidence type="ECO:0000256" key="4">
    <source>
        <dbReference type="ARBA" id="ARBA00018370"/>
    </source>
</evidence>
<feature type="compositionally biased region" description="Pro residues" evidence="9">
    <location>
        <begin position="294"/>
        <end position="304"/>
    </location>
</feature>
<feature type="chain" id="PRO_5016021841" description="Parvulin-like PPIase" evidence="10">
    <location>
        <begin position="30"/>
        <end position="313"/>
    </location>
</feature>
<keyword evidence="8 12" id="KW-0413">Isomerase</keyword>
<dbReference type="EMBL" id="QJJK01000001">
    <property type="protein sequence ID" value="PXW64928.1"/>
    <property type="molecule type" value="Genomic_DNA"/>
</dbReference>
<dbReference type="InterPro" id="IPR027304">
    <property type="entry name" value="Trigger_fact/SurA_dom_sf"/>
</dbReference>
<accession>A0A2V3UW39</accession>
<evidence type="ECO:0000313" key="12">
    <source>
        <dbReference type="EMBL" id="PXW64928.1"/>
    </source>
</evidence>
<dbReference type="InterPro" id="IPR000297">
    <property type="entry name" value="PPIase_PpiC"/>
</dbReference>
<dbReference type="InterPro" id="IPR046357">
    <property type="entry name" value="PPIase_dom_sf"/>
</dbReference>
<evidence type="ECO:0000313" key="13">
    <source>
        <dbReference type="Proteomes" id="UP000248021"/>
    </source>
</evidence>
<dbReference type="Gene3D" id="3.10.50.40">
    <property type="match status" value="1"/>
</dbReference>
<comment type="caution">
    <text evidence="12">The sequence shown here is derived from an EMBL/GenBank/DDBJ whole genome shotgun (WGS) entry which is preliminary data.</text>
</comment>